<evidence type="ECO:0000313" key="1">
    <source>
        <dbReference type="EMBL" id="EXL63727.1"/>
    </source>
</evidence>
<protein>
    <submittedName>
        <fullName evidence="1">Uncharacterized protein</fullName>
    </submittedName>
</protein>
<dbReference type="Proteomes" id="UP000030676">
    <property type="component" value="Unassembled WGS sequence"/>
</dbReference>
<dbReference type="EMBL" id="KK034824">
    <property type="protein sequence ID" value="EXL63727.1"/>
    <property type="molecule type" value="Genomic_DNA"/>
</dbReference>
<gene>
    <name evidence="1" type="ORF">FOPG_20000</name>
</gene>
<reference evidence="1" key="1">
    <citation type="submission" date="2011-11" db="EMBL/GenBank/DDBJ databases">
        <title>The Genome Sequence of Fusarium oxysporum PHW808.</title>
        <authorList>
            <consortium name="The Broad Institute Genome Sequencing Platform"/>
            <person name="Ma L.-J."/>
            <person name="Gale L.R."/>
            <person name="Schwartz D.C."/>
            <person name="Zhou S."/>
            <person name="Corby-Kistler H."/>
            <person name="Young S.K."/>
            <person name="Zeng Q."/>
            <person name="Gargeya S."/>
            <person name="Fitzgerald M."/>
            <person name="Haas B."/>
            <person name="Abouelleil A."/>
            <person name="Alvarado L."/>
            <person name="Arachchi H.M."/>
            <person name="Berlin A."/>
            <person name="Brown A."/>
            <person name="Chapman S.B."/>
            <person name="Chen Z."/>
            <person name="Dunbar C."/>
            <person name="Freedman E."/>
            <person name="Gearin G."/>
            <person name="Goldberg J."/>
            <person name="Griggs A."/>
            <person name="Gujja S."/>
            <person name="Heiman D."/>
            <person name="Howarth C."/>
            <person name="Larson L."/>
            <person name="Lui A."/>
            <person name="MacDonald P.J.P."/>
            <person name="Montmayeur A."/>
            <person name="Murphy C."/>
            <person name="Neiman D."/>
            <person name="Pearson M."/>
            <person name="Priest M."/>
            <person name="Roberts A."/>
            <person name="Saif S."/>
            <person name="Shea T."/>
            <person name="Shenoy N."/>
            <person name="Sisk P."/>
            <person name="Stolte C."/>
            <person name="Sykes S."/>
            <person name="Wortman J."/>
            <person name="Nusbaum C."/>
            <person name="Birren B."/>
        </authorList>
    </citation>
    <scope>NUCLEOTIDE SEQUENCE [LARGE SCALE GENOMIC DNA]</scope>
    <source>
        <strain evidence="1">54008</strain>
    </source>
</reference>
<accession>X0GJ95</accession>
<dbReference type="AlphaFoldDB" id="X0GJ95"/>
<dbReference type="HOGENOM" id="CLU_3191399_0_0_1"/>
<proteinExistence type="predicted"/>
<organism evidence="1">
    <name type="scientific">Fusarium oxysporum f. sp. conglutinans race 2 54008</name>
    <dbReference type="NCBI Taxonomy" id="1089457"/>
    <lineage>
        <taxon>Eukaryota</taxon>
        <taxon>Fungi</taxon>
        <taxon>Dikarya</taxon>
        <taxon>Ascomycota</taxon>
        <taxon>Pezizomycotina</taxon>
        <taxon>Sordariomycetes</taxon>
        <taxon>Hypocreomycetidae</taxon>
        <taxon>Hypocreales</taxon>
        <taxon>Nectriaceae</taxon>
        <taxon>Fusarium</taxon>
        <taxon>Fusarium oxysporum species complex</taxon>
    </lineage>
</organism>
<reference evidence="1" key="2">
    <citation type="submission" date="2014-03" db="EMBL/GenBank/DDBJ databases">
        <title>The Genome Annotation of Fusarium oxysporum PHW808.</title>
        <authorList>
            <consortium name="The Broad Institute Genomics Platform"/>
            <person name="Ma L.-J."/>
            <person name="Corby-Kistler H."/>
            <person name="Broz K."/>
            <person name="Gale L.R."/>
            <person name="Jonkers W."/>
            <person name="O'Donnell K."/>
            <person name="Ploetz R."/>
            <person name="Steinberg C."/>
            <person name="Schwartz D.C."/>
            <person name="VanEtten H."/>
            <person name="Zhou S."/>
            <person name="Young S.K."/>
            <person name="Zeng Q."/>
            <person name="Gargeya S."/>
            <person name="Fitzgerald M."/>
            <person name="Abouelleil A."/>
            <person name="Alvarado L."/>
            <person name="Chapman S.B."/>
            <person name="Gainer-Dewar J."/>
            <person name="Goldberg J."/>
            <person name="Griggs A."/>
            <person name="Gujja S."/>
            <person name="Hansen M."/>
            <person name="Howarth C."/>
            <person name="Imamovic A."/>
            <person name="Ireland A."/>
            <person name="Larimer J."/>
            <person name="McCowan C."/>
            <person name="Murphy C."/>
            <person name="Pearson M."/>
            <person name="Poon T.W."/>
            <person name="Priest M."/>
            <person name="Roberts A."/>
            <person name="Saif S."/>
            <person name="Shea T."/>
            <person name="Sykes S."/>
            <person name="Wortman J."/>
            <person name="Nusbaum C."/>
            <person name="Birren B."/>
        </authorList>
    </citation>
    <scope>NUCLEOTIDE SEQUENCE</scope>
    <source>
        <strain evidence="1">54008</strain>
    </source>
</reference>
<sequence>MGENLIFYCNDFTDPDNLATAMAIWKTLISGKVGGPLRSSFQLCID</sequence>
<name>X0GJ95_FUSOX</name>